<feature type="transmembrane region" description="Helical" evidence="1">
    <location>
        <begin position="12"/>
        <end position="31"/>
    </location>
</feature>
<keyword evidence="3" id="KW-1185">Reference proteome</keyword>
<organism evidence="2 3">
    <name type="scientific">Roseofilum capinflatum BLCC-M114</name>
    <dbReference type="NCBI Taxonomy" id="3022440"/>
    <lineage>
        <taxon>Bacteria</taxon>
        <taxon>Bacillati</taxon>
        <taxon>Cyanobacteriota</taxon>
        <taxon>Cyanophyceae</taxon>
        <taxon>Desertifilales</taxon>
        <taxon>Desertifilaceae</taxon>
        <taxon>Roseofilum</taxon>
        <taxon>Roseofilum capinflatum</taxon>
    </lineage>
</organism>
<dbReference type="EMBL" id="JAQOSO010000003">
    <property type="protein sequence ID" value="MDJ1172669.1"/>
    <property type="molecule type" value="Genomic_DNA"/>
</dbReference>
<sequence length="266" mass="29691">MIGTDKHRWDQTLAAGSLVVLCAVAIATLQLPKLNQLKSAQVQRTEAQLQGEVAQEAIELKLLNILPNFGFDNLIADWAYVKFLVYFGDDLAREQTGYELTPEYFEIALNEDPRFIPAYFGLSASVSLYLGKPEVSTAMMEKGLHLLSPQDPPRSYYIWRYLGIDQLLFLDNAQAARESFTKAAEWASKYSDSESENVATLSRSTAEFLAQNPDSKQAQFAAWMLVYQNAADEQTRDRAIEGIRSVGGIVQIAENGDMIIEPPPND</sequence>
<reference evidence="2 3" key="1">
    <citation type="submission" date="2023-01" db="EMBL/GenBank/DDBJ databases">
        <title>Novel diversity within Roseofilum (Cyanobacteria; Desertifilaceae) from marine benthic mats with descriptions of four novel species.</title>
        <authorList>
            <person name="Wang Y."/>
            <person name="Berthold D.E."/>
            <person name="Hu J."/>
            <person name="Lefler F.W."/>
            <person name="Laughinghouse H.D. IV."/>
        </authorList>
    </citation>
    <scope>NUCLEOTIDE SEQUENCE [LARGE SCALE GENOMIC DNA]</scope>
    <source>
        <strain evidence="2 3">BLCC-M114</strain>
    </source>
</reference>
<gene>
    <name evidence="2" type="ORF">PMG25_01010</name>
</gene>
<proteinExistence type="predicted"/>
<accession>A0ABT7B1X9</accession>
<evidence type="ECO:0000256" key="1">
    <source>
        <dbReference type="SAM" id="Phobius"/>
    </source>
</evidence>
<name>A0ABT7B1X9_9CYAN</name>
<keyword evidence="1" id="KW-0472">Membrane</keyword>
<evidence type="ECO:0000313" key="3">
    <source>
        <dbReference type="Proteomes" id="UP001235849"/>
    </source>
</evidence>
<keyword evidence="1" id="KW-0812">Transmembrane</keyword>
<dbReference type="Proteomes" id="UP001235849">
    <property type="component" value="Unassembled WGS sequence"/>
</dbReference>
<evidence type="ECO:0008006" key="4">
    <source>
        <dbReference type="Google" id="ProtNLM"/>
    </source>
</evidence>
<protein>
    <recommendedName>
        <fullName evidence="4">Tetratricopeptide repeat protein</fullName>
    </recommendedName>
</protein>
<keyword evidence="1" id="KW-1133">Transmembrane helix</keyword>
<comment type="caution">
    <text evidence="2">The sequence shown here is derived from an EMBL/GenBank/DDBJ whole genome shotgun (WGS) entry which is preliminary data.</text>
</comment>
<evidence type="ECO:0000313" key="2">
    <source>
        <dbReference type="EMBL" id="MDJ1172669.1"/>
    </source>
</evidence>
<dbReference type="RefSeq" id="WP_283765051.1">
    <property type="nucleotide sequence ID" value="NZ_JAQOSO010000003.1"/>
</dbReference>